<accession>A0A1S3H781</accession>
<feature type="domain" description="EamA" evidence="7">
    <location>
        <begin position="241"/>
        <end position="316"/>
    </location>
</feature>
<dbReference type="GO" id="GO:0016020">
    <property type="term" value="C:membrane"/>
    <property type="evidence" value="ECO:0007669"/>
    <property type="project" value="UniProtKB-SubCell"/>
</dbReference>
<dbReference type="Proteomes" id="UP000085678">
    <property type="component" value="Unplaced"/>
</dbReference>
<evidence type="ECO:0000259" key="7">
    <source>
        <dbReference type="Pfam" id="PF00892"/>
    </source>
</evidence>
<feature type="transmembrane region" description="Helical" evidence="6">
    <location>
        <begin position="327"/>
        <end position="349"/>
    </location>
</feature>
<keyword evidence="2 6" id="KW-0812">Transmembrane</keyword>
<dbReference type="InterPro" id="IPR037185">
    <property type="entry name" value="EmrE-like"/>
</dbReference>
<evidence type="ECO:0000256" key="5">
    <source>
        <dbReference type="SAM" id="MobiDB-lite"/>
    </source>
</evidence>
<keyword evidence="4 6" id="KW-0472">Membrane</keyword>
<dbReference type="Pfam" id="PF00892">
    <property type="entry name" value="EamA"/>
    <property type="match status" value="2"/>
</dbReference>
<feature type="transmembrane region" description="Helical" evidence="6">
    <location>
        <begin position="38"/>
        <end position="62"/>
    </location>
</feature>
<feature type="compositionally biased region" description="Basic and acidic residues" evidence="5">
    <location>
        <begin position="203"/>
        <end position="222"/>
    </location>
</feature>
<dbReference type="OrthoDB" id="306876at2759"/>
<feature type="region of interest" description="Disordered" evidence="5">
    <location>
        <begin position="134"/>
        <end position="163"/>
    </location>
</feature>
<organism evidence="8 9">
    <name type="scientific">Lingula anatina</name>
    <name type="common">Brachiopod</name>
    <name type="synonym">Lingula unguis</name>
    <dbReference type="NCBI Taxonomy" id="7574"/>
    <lineage>
        <taxon>Eukaryota</taxon>
        <taxon>Metazoa</taxon>
        <taxon>Spiralia</taxon>
        <taxon>Lophotrochozoa</taxon>
        <taxon>Brachiopoda</taxon>
        <taxon>Linguliformea</taxon>
        <taxon>Lingulata</taxon>
        <taxon>Lingulida</taxon>
        <taxon>Linguloidea</taxon>
        <taxon>Lingulidae</taxon>
        <taxon>Lingula</taxon>
    </lineage>
</organism>
<dbReference type="SUPFAM" id="SSF103481">
    <property type="entry name" value="Multidrug resistance efflux transporter EmrE"/>
    <property type="match status" value="1"/>
</dbReference>
<evidence type="ECO:0000256" key="3">
    <source>
        <dbReference type="ARBA" id="ARBA00022989"/>
    </source>
</evidence>
<protein>
    <submittedName>
        <fullName evidence="9 10">Uncharacterized protein LOC106152705</fullName>
    </submittedName>
</protein>
<sequence>MEKTACHLHNGAAGLFLSVLSAITLSVSALLVGSFQEISVLVFLAFQHVVIFVFAVPAWLWIARQQDFEREYPERTDQLNVNNGTRNDTVVDSNASKLFYFEENHQETRNSQRNDSEESNSDILTFMCEGEKADMKNSQEVKSKKKQQDDKQNHHGDIIKGERRLQREISQVGVTNGISERKYETTIAHFENEKSMKEVTKKLNESKVENNDRKKLNSDTESQKQNSLNDKEIIPKTGLKSIKDCVFVVIRGSMAYLTAWCAFNAFRYLPIGDASVLEYTNPIYSVILARVILKEPCGVVEVFLTLVMLTGIVLISRPSFLWGDSAALNPIGVTLAIATAVTSSINMLFGRKLKHVHSLIVIASIGLFSGIISWIVVLSKEGVSFPVTWLDWCAVVLNGVMAFTARISSQMALQIENVAIVSIVRTSEPIFVFTWQVTILHVIPKWTSVVGSLLILACVIALSIRKCSGDQGNTNFDGNQDALSGSGVSTPSEKHKVVLNSKRIKLNFQPLNYFKDFILSYPQPNVNTAQKKESEKIIRH</sequence>
<feature type="transmembrane region" description="Helical" evidence="6">
    <location>
        <begin position="12"/>
        <end position="32"/>
    </location>
</feature>
<keyword evidence="8" id="KW-1185">Reference proteome</keyword>
<feature type="region of interest" description="Disordered" evidence="5">
    <location>
        <begin position="203"/>
        <end position="227"/>
    </location>
</feature>
<dbReference type="GeneID" id="106152705"/>
<name>A0A1S3H781_LINAN</name>
<evidence type="ECO:0000256" key="4">
    <source>
        <dbReference type="ARBA" id="ARBA00023136"/>
    </source>
</evidence>
<feature type="transmembrane region" description="Helical" evidence="6">
    <location>
        <begin position="446"/>
        <end position="464"/>
    </location>
</feature>
<dbReference type="InterPro" id="IPR000620">
    <property type="entry name" value="EamA_dom"/>
</dbReference>
<evidence type="ECO:0000256" key="2">
    <source>
        <dbReference type="ARBA" id="ARBA00022692"/>
    </source>
</evidence>
<keyword evidence="3 6" id="KW-1133">Transmembrane helix</keyword>
<dbReference type="RefSeq" id="XP_023933495.1">
    <property type="nucleotide sequence ID" value="XM_024077727.1"/>
</dbReference>
<evidence type="ECO:0000256" key="1">
    <source>
        <dbReference type="ARBA" id="ARBA00004141"/>
    </source>
</evidence>
<feature type="transmembrane region" description="Helical" evidence="6">
    <location>
        <begin position="356"/>
        <end position="377"/>
    </location>
</feature>
<proteinExistence type="predicted"/>
<evidence type="ECO:0000256" key="6">
    <source>
        <dbReference type="SAM" id="Phobius"/>
    </source>
</evidence>
<dbReference type="PANTHER" id="PTHR22911:SF6">
    <property type="entry name" value="SOLUTE CARRIER FAMILY 35 MEMBER G1"/>
    <property type="match status" value="1"/>
</dbReference>
<dbReference type="PANTHER" id="PTHR22911">
    <property type="entry name" value="ACYL-MALONYL CONDENSING ENZYME-RELATED"/>
    <property type="match status" value="1"/>
</dbReference>
<dbReference type="AlphaFoldDB" id="A0A1S3H781"/>
<reference evidence="9 10" key="1">
    <citation type="submission" date="2025-04" db="UniProtKB">
        <authorList>
            <consortium name="RefSeq"/>
        </authorList>
    </citation>
    <scope>IDENTIFICATION</scope>
    <source>
        <tissue evidence="9 10">Gonads</tissue>
    </source>
</reference>
<comment type="subcellular location">
    <subcellularLocation>
        <location evidence="1">Membrane</location>
        <topology evidence="1">Multi-pass membrane protein</topology>
    </subcellularLocation>
</comment>
<feature type="transmembrane region" description="Helical" evidence="6">
    <location>
        <begin position="297"/>
        <end position="315"/>
    </location>
</feature>
<evidence type="ECO:0000313" key="9">
    <source>
        <dbReference type="RefSeq" id="XP_013381858.1"/>
    </source>
</evidence>
<feature type="domain" description="EamA" evidence="7">
    <location>
        <begin position="331"/>
        <end position="462"/>
    </location>
</feature>
<gene>
    <name evidence="9 10" type="primary">LOC106152705</name>
</gene>
<evidence type="ECO:0000313" key="8">
    <source>
        <dbReference type="Proteomes" id="UP000085678"/>
    </source>
</evidence>
<dbReference type="RefSeq" id="XP_013381858.1">
    <property type="nucleotide sequence ID" value="XM_013526404.1"/>
</dbReference>
<dbReference type="KEGG" id="lak:106152705"/>
<evidence type="ECO:0000313" key="10">
    <source>
        <dbReference type="RefSeq" id="XP_023933495.1"/>
    </source>
</evidence>